<feature type="region of interest" description="Disordered" evidence="1">
    <location>
        <begin position="21"/>
        <end position="54"/>
    </location>
</feature>
<evidence type="ECO:0000313" key="3">
    <source>
        <dbReference type="Proteomes" id="UP000327085"/>
    </source>
</evidence>
<dbReference type="Proteomes" id="UP000327085">
    <property type="component" value="Chromosome 6"/>
</dbReference>
<dbReference type="Gramene" id="VVA28793">
    <property type="protein sequence ID" value="VVA28793"/>
    <property type="gene ID" value="Prudul26B021843"/>
</dbReference>
<accession>A0A5E4FL25</accession>
<dbReference type="AlphaFoldDB" id="A0A5E4FL25"/>
<feature type="compositionally biased region" description="Polar residues" evidence="1">
    <location>
        <begin position="21"/>
        <end position="33"/>
    </location>
</feature>
<evidence type="ECO:0000256" key="1">
    <source>
        <dbReference type="SAM" id="MobiDB-lite"/>
    </source>
</evidence>
<feature type="non-terminal residue" evidence="2">
    <location>
        <position position="1"/>
    </location>
</feature>
<dbReference type="EMBL" id="CABIKO010000150">
    <property type="protein sequence ID" value="VVA28793.1"/>
    <property type="molecule type" value="Genomic_DNA"/>
</dbReference>
<feature type="compositionally biased region" description="Basic and acidic residues" evidence="1">
    <location>
        <begin position="34"/>
        <end position="43"/>
    </location>
</feature>
<gene>
    <name evidence="2" type="ORF">ALMOND_2B021843</name>
</gene>
<sequence length="93" mass="10717">VNKLEFVTTIRDAFMPIPNMNWASQREPNNKASTLKEVDDLKRPNTSPKTSYPRLRMPIEKRRLTRPVNTHAVGLKDNVWTKLPTTRSGLNCN</sequence>
<reference evidence="3" key="1">
    <citation type="journal article" date="2020" name="Plant J.">
        <title>Transposons played a major role in the diversification between the closely related almond and peach genomes: results from the almond genome sequence.</title>
        <authorList>
            <person name="Alioto T."/>
            <person name="Alexiou K.G."/>
            <person name="Bardil A."/>
            <person name="Barteri F."/>
            <person name="Castanera R."/>
            <person name="Cruz F."/>
            <person name="Dhingra A."/>
            <person name="Duval H."/>
            <person name="Fernandez I Marti A."/>
            <person name="Frias L."/>
            <person name="Galan B."/>
            <person name="Garcia J.L."/>
            <person name="Howad W."/>
            <person name="Gomez-Garrido J."/>
            <person name="Gut M."/>
            <person name="Julca I."/>
            <person name="Morata J."/>
            <person name="Puigdomenech P."/>
            <person name="Ribeca P."/>
            <person name="Rubio Cabetas M.J."/>
            <person name="Vlasova A."/>
            <person name="Wirthensohn M."/>
            <person name="Garcia-Mas J."/>
            <person name="Gabaldon T."/>
            <person name="Casacuberta J.M."/>
            <person name="Arus P."/>
        </authorList>
    </citation>
    <scope>NUCLEOTIDE SEQUENCE [LARGE SCALE GENOMIC DNA]</scope>
    <source>
        <strain evidence="3">cv. Texas</strain>
    </source>
</reference>
<protein>
    <submittedName>
        <fullName evidence="2">Uncharacterized protein</fullName>
    </submittedName>
</protein>
<evidence type="ECO:0000313" key="2">
    <source>
        <dbReference type="EMBL" id="VVA28793.1"/>
    </source>
</evidence>
<organism evidence="2 3">
    <name type="scientific">Prunus dulcis</name>
    <name type="common">Almond</name>
    <name type="synonym">Amygdalus dulcis</name>
    <dbReference type="NCBI Taxonomy" id="3755"/>
    <lineage>
        <taxon>Eukaryota</taxon>
        <taxon>Viridiplantae</taxon>
        <taxon>Streptophyta</taxon>
        <taxon>Embryophyta</taxon>
        <taxon>Tracheophyta</taxon>
        <taxon>Spermatophyta</taxon>
        <taxon>Magnoliopsida</taxon>
        <taxon>eudicotyledons</taxon>
        <taxon>Gunneridae</taxon>
        <taxon>Pentapetalae</taxon>
        <taxon>rosids</taxon>
        <taxon>fabids</taxon>
        <taxon>Rosales</taxon>
        <taxon>Rosaceae</taxon>
        <taxon>Amygdaloideae</taxon>
        <taxon>Amygdaleae</taxon>
        <taxon>Prunus</taxon>
    </lineage>
</organism>
<name>A0A5E4FL25_PRUDU</name>
<dbReference type="InParanoid" id="A0A5E4FL25"/>
<proteinExistence type="predicted"/>